<dbReference type="InterPro" id="IPR001851">
    <property type="entry name" value="ABC_transp_permease"/>
</dbReference>
<dbReference type="PROSITE" id="PS50893">
    <property type="entry name" value="ABC_TRANSPORTER_2"/>
    <property type="match status" value="1"/>
</dbReference>
<dbReference type="Gene3D" id="3.40.50.300">
    <property type="entry name" value="P-loop containing nucleotide triphosphate hydrolases"/>
    <property type="match status" value="1"/>
</dbReference>
<dbReference type="CDD" id="cd06581">
    <property type="entry name" value="TM_PBP1_LivM_like"/>
    <property type="match status" value="1"/>
</dbReference>
<accession>A0A1I5P7Y8</accession>
<dbReference type="GO" id="GO:0005524">
    <property type="term" value="F:ATP binding"/>
    <property type="evidence" value="ECO:0007669"/>
    <property type="project" value="UniProtKB-KW"/>
</dbReference>
<keyword evidence="6" id="KW-0067">ATP-binding</keyword>
<dbReference type="PANTHER" id="PTHR45772">
    <property type="entry name" value="CONSERVED COMPONENT OF ABC TRANSPORTER FOR NATURAL AMINO ACIDS-RELATED"/>
    <property type="match status" value="1"/>
</dbReference>
<protein>
    <submittedName>
        <fullName evidence="11">Branched-chain amino acid transport system permease protein</fullName>
    </submittedName>
</protein>
<proteinExistence type="predicted"/>
<evidence type="ECO:0000313" key="12">
    <source>
        <dbReference type="Proteomes" id="UP000183413"/>
    </source>
</evidence>
<feature type="transmembrane region" description="Helical" evidence="9">
    <location>
        <begin position="9"/>
        <end position="27"/>
    </location>
</feature>
<dbReference type="GO" id="GO:0005886">
    <property type="term" value="C:plasma membrane"/>
    <property type="evidence" value="ECO:0007669"/>
    <property type="project" value="UniProtKB-SubCell"/>
</dbReference>
<evidence type="ECO:0000256" key="8">
    <source>
        <dbReference type="ARBA" id="ARBA00023136"/>
    </source>
</evidence>
<dbReference type="InterPro" id="IPR003593">
    <property type="entry name" value="AAA+_ATPase"/>
</dbReference>
<gene>
    <name evidence="11" type="ORF">SAMN04489713_11333</name>
</gene>
<dbReference type="InterPro" id="IPR043428">
    <property type="entry name" value="LivM-like"/>
</dbReference>
<reference evidence="11 12" key="1">
    <citation type="submission" date="2016-10" db="EMBL/GenBank/DDBJ databases">
        <authorList>
            <person name="de Groot N.N."/>
        </authorList>
    </citation>
    <scope>NUCLEOTIDE SEQUENCE [LARGE SCALE GENOMIC DNA]</scope>
    <source>
        <strain evidence="11 12">DSM 43067</strain>
    </source>
</reference>
<dbReference type="SUPFAM" id="SSF52540">
    <property type="entry name" value="P-loop containing nucleoside triphosphate hydrolases"/>
    <property type="match status" value="1"/>
</dbReference>
<evidence type="ECO:0000256" key="6">
    <source>
        <dbReference type="ARBA" id="ARBA00022840"/>
    </source>
</evidence>
<dbReference type="Pfam" id="PF00005">
    <property type="entry name" value="ABC_tran"/>
    <property type="match status" value="1"/>
</dbReference>
<feature type="transmembrane region" description="Helical" evidence="9">
    <location>
        <begin position="247"/>
        <end position="273"/>
    </location>
</feature>
<comment type="subcellular location">
    <subcellularLocation>
        <location evidence="1">Cell membrane</location>
        <topology evidence="1">Multi-pass membrane protein</topology>
    </subcellularLocation>
</comment>
<dbReference type="GO" id="GO:0016887">
    <property type="term" value="F:ATP hydrolysis activity"/>
    <property type="evidence" value="ECO:0007669"/>
    <property type="project" value="InterPro"/>
</dbReference>
<dbReference type="STRING" id="1993.SAMN04489713_11333"/>
<dbReference type="SMART" id="SM00382">
    <property type="entry name" value="AAA"/>
    <property type="match status" value="1"/>
</dbReference>
<keyword evidence="4 9" id="KW-0812">Transmembrane</keyword>
<dbReference type="InParanoid" id="A0A1I5P7Y8"/>
<evidence type="ECO:0000256" key="4">
    <source>
        <dbReference type="ARBA" id="ARBA00022692"/>
    </source>
</evidence>
<evidence type="ECO:0000256" key="2">
    <source>
        <dbReference type="ARBA" id="ARBA00022448"/>
    </source>
</evidence>
<dbReference type="RefSeq" id="WP_075023201.1">
    <property type="nucleotide sequence ID" value="NZ_FOVH01000013.1"/>
</dbReference>
<feature type="transmembrane region" description="Helical" evidence="9">
    <location>
        <begin position="216"/>
        <end position="235"/>
    </location>
</feature>
<dbReference type="AlphaFoldDB" id="A0A1I5P7Y8"/>
<dbReference type="eggNOG" id="COG0411">
    <property type="taxonomic scope" value="Bacteria"/>
</dbReference>
<keyword evidence="2" id="KW-0813">Transport</keyword>
<evidence type="ECO:0000259" key="10">
    <source>
        <dbReference type="PROSITE" id="PS50893"/>
    </source>
</evidence>
<keyword evidence="8 9" id="KW-0472">Membrane</keyword>
<keyword evidence="7 9" id="KW-1133">Transmembrane helix</keyword>
<feature type="transmembrane region" description="Helical" evidence="9">
    <location>
        <begin position="112"/>
        <end position="130"/>
    </location>
</feature>
<dbReference type="Proteomes" id="UP000183413">
    <property type="component" value="Unassembled WGS sequence"/>
</dbReference>
<dbReference type="InterPro" id="IPR051120">
    <property type="entry name" value="ABC_AA/LPS_Transport"/>
</dbReference>
<keyword evidence="3" id="KW-1003">Cell membrane</keyword>
<feature type="domain" description="ABC transporter" evidence="10">
    <location>
        <begin position="367"/>
        <end position="615"/>
    </location>
</feature>
<keyword evidence="12" id="KW-1185">Reference proteome</keyword>
<dbReference type="InterPro" id="IPR003439">
    <property type="entry name" value="ABC_transporter-like_ATP-bd"/>
</dbReference>
<dbReference type="Pfam" id="PF02653">
    <property type="entry name" value="BPD_transp_2"/>
    <property type="match status" value="1"/>
</dbReference>
<evidence type="ECO:0000256" key="5">
    <source>
        <dbReference type="ARBA" id="ARBA00022741"/>
    </source>
</evidence>
<evidence type="ECO:0000256" key="7">
    <source>
        <dbReference type="ARBA" id="ARBA00022989"/>
    </source>
</evidence>
<name>A0A1I5P7Y8_9ACTN</name>
<dbReference type="InterPro" id="IPR027417">
    <property type="entry name" value="P-loop_NTPase"/>
</dbReference>
<keyword evidence="5" id="KW-0547">Nucleotide-binding</keyword>
<dbReference type="EMBL" id="FOVH01000013">
    <property type="protein sequence ID" value="SFP30192.1"/>
    <property type="molecule type" value="Genomic_DNA"/>
</dbReference>
<feature type="transmembrane region" description="Helical" evidence="9">
    <location>
        <begin position="33"/>
        <end position="52"/>
    </location>
</feature>
<evidence type="ECO:0000313" key="11">
    <source>
        <dbReference type="EMBL" id="SFP30192.1"/>
    </source>
</evidence>
<evidence type="ECO:0000256" key="1">
    <source>
        <dbReference type="ARBA" id="ARBA00004651"/>
    </source>
</evidence>
<feature type="transmembrane region" description="Helical" evidence="9">
    <location>
        <begin position="285"/>
        <end position="306"/>
    </location>
</feature>
<evidence type="ECO:0000256" key="9">
    <source>
        <dbReference type="SAM" id="Phobius"/>
    </source>
</evidence>
<feature type="transmembrane region" description="Helical" evidence="9">
    <location>
        <begin position="163"/>
        <end position="181"/>
    </location>
</feature>
<organism evidence="11 12">
    <name type="scientific">Actinomadura madurae</name>
    <dbReference type="NCBI Taxonomy" id="1993"/>
    <lineage>
        <taxon>Bacteria</taxon>
        <taxon>Bacillati</taxon>
        <taxon>Actinomycetota</taxon>
        <taxon>Actinomycetes</taxon>
        <taxon>Streptosporangiales</taxon>
        <taxon>Thermomonosporaceae</taxon>
        <taxon>Actinomadura</taxon>
    </lineage>
</organism>
<feature type="transmembrane region" description="Helical" evidence="9">
    <location>
        <begin position="83"/>
        <end position="105"/>
    </location>
</feature>
<dbReference type="GO" id="GO:0015658">
    <property type="term" value="F:branched-chain amino acid transmembrane transporter activity"/>
    <property type="evidence" value="ECO:0007669"/>
    <property type="project" value="InterPro"/>
</dbReference>
<evidence type="ECO:0000256" key="3">
    <source>
        <dbReference type="ARBA" id="ARBA00022475"/>
    </source>
</evidence>
<sequence length="619" mass="64657">MLARARENVGWPLLAILVLLALTPLAVTEVSTRSVLVVAMIYATGAVGLDVLTGYSGQFSFGQFVYFAVGAYVMSSLREHGGLPWAAALVIAVAAAGLLAALVASALVRLKFFGSAVGTFFLGAVTLDLLSGKRLADWTGGSNGIVAPPVSIGGLDLSSGTGLYFGALTALVLAALVCLRYTRTRAGVAARVIKQNEVVAAVMGIRVVREKVRAHVLAGSVAGLGGCMLSINLGYLSPETFGVTQSIMLFAIVVVGGLGSIGGPILGSVFFFVSTYALSTRYEGVSELFFAVILLAIVVFFHGGFYDLGERLARLLRSRSGGVLSRPGRGGSGGSGPAAPVIEPKLPVSTGPRAAGTVRGGSDDVLLRIEDLTVRFGGVKALDGVSLDVRRGEVHAIIGPNGAGKTTLLNAISGIQALSSGTVALNGRDLGGLSVSSRRKLGISRTFQHPSLVGDLDVLRNVTIGSFESHDGTIWTELAGTVRQRRRRRRAHARAVAALETLEFPRERWPALAGDITMGEQKHVDIARAMGAEPTLLLLDEPTAGLGTEEMASVAKAIEAVRDAGVSILVIAHHVGFVRQVADRCTVLDFGKVLLCETPDQVLQDPQVREVFMGTGDKA</sequence>